<dbReference type="PROSITE" id="PS51186">
    <property type="entry name" value="GNAT"/>
    <property type="match status" value="1"/>
</dbReference>
<evidence type="ECO:0000256" key="2">
    <source>
        <dbReference type="ARBA" id="ARBA00023315"/>
    </source>
</evidence>
<keyword evidence="2" id="KW-0012">Acyltransferase</keyword>
<dbReference type="PANTHER" id="PTHR43800:SF1">
    <property type="entry name" value="PEPTIDYL-LYSINE N-ACETYLTRANSFERASE YJAB"/>
    <property type="match status" value="1"/>
</dbReference>
<dbReference type="EMBL" id="PGCP01000031">
    <property type="protein sequence ID" value="PJC92135.1"/>
    <property type="molecule type" value="Genomic_DNA"/>
</dbReference>
<dbReference type="OrthoDB" id="9789605at2"/>
<name>A0A2M8H6E4_9GAMM</name>
<organism evidence="4 5">
    <name type="scientific">Aeromonas lusitana</name>
    <dbReference type="NCBI Taxonomy" id="931529"/>
    <lineage>
        <taxon>Bacteria</taxon>
        <taxon>Pseudomonadati</taxon>
        <taxon>Pseudomonadota</taxon>
        <taxon>Gammaproteobacteria</taxon>
        <taxon>Aeromonadales</taxon>
        <taxon>Aeromonadaceae</taxon>
        <taxon>Aeromonas</taxon>
    </lineage>
</organism>
<proteinExistence type="predicted"/>
<evidence type="ECO:0000259" key="3">
    <source>
        <dbReference type="PROSITE" id="PS51186"/>
    </source>
</evidence>
<keyword evidence="5" id="KW-1185">Reference proteome</keyword>
<comment type="caution">
    <text evidence="4">The sequence shown here is derived from an EMBL/GenBank/DDBJ whole genome shotgun (WGS) entry which is preliminary data.</text>
</comment>
<evidence type="ECO:0000313" key="4">
    <source>
        <dbReference type="EMBL" id="PJC92135.1"/>
    </source>
</evidence>
<dbReference type="InterPro" id="IPR000182">
    <property type="entry name" value="GNAT_dom"/>
</dbReference>
<evidence type="ECO:0000313" key="5">
    <source>
        <dbReference type="Proteomes" id="UP000232060"/>
    </source>
</evidence>
<dbReference type="RefSeq" id="WP_100860975.1">
    <property type="nucleotide sequence ID" value="NZ_PGCP01000031.1"/>
</dbReference>
<dbReference type="CDD" id="cd04301">
    <property type="entry name" value="NAT_SF"/>
    <property type="match status" value="1"/>
</dbReference>
<dbReference type="PANTHER" id="PTHR43800">
    <property type="entry name" value="PEPTIDYL-LYSINE N-ACETYLTRANSFERASE YJAB"/>
    <property type="match status" value="1"/>
</dbReference>
<reference evidence="4 5" key="1">
    <citation type="submission" date="2017-11" db="EMBL/GenBank/DDBJ databases">
        <title>Draft genome sequence of environmental isolate Aeromonas lusitania sp. nov. MDC 2473.</title>
        <authorList>
            <person name="Colston S.M."/>
            <person name="Navarro A."/>
            <person name="Martinez-Murcia A.J."/>
            <person name="Graf J."/>
        </authorList>
    </citation>
    <scope>NUCLEOTIDE SEQUENCE [LARGE SCALE GENOMIC DNA]</scope>
    <source>
        <strain evidence="4 5">MDC 2473</strain>
    </source>
</reference>
<dbReference type="GO" id="GO:0016747">
    <property type="term" value="F:acyltransferase activity, transferring groups other than amino-acyl groups"/>
    <property type="evidence" value="ECO:0007669"/>
    <property type="project" value="InterPro"/>
</dbReference>
<accession>A0A2M8H6E4</accession>
<dbReference type="SUPFAM" id="SSF55729">
    <property type="entry name" value="Acyl-CoA N-acyltransferases (Nat)"/>
    <property type="match status" value="1"/>
</dbReference>
<feature type="domain" description="N-acetyltransferase" evidence="3">
    <location>
        <begin position="1"/>
        <end position="142"/>
    </location>
</feature>
<evidence type="ECO:0000256" key="1">
    <source>
        <dbReference type="ARBA" id="ARBA00022679"/>
    </source>
</evidence>
<sequence length="161" mass="17451">MKIDAALKCDHPTLIGIWEASVRATHHFLQEADIGALRPMILEHYFDAVRLYCARQNGVIAGFIGVADGNIEMLFVAPEAMGQGVGRRLVAHAIAELGASRVDVNEQNEGACGFYRRMGFVVVGRSPLDGEGRPYPLLHMALGEEELPAQPLAADRGEDPS</sequence>
<dbReference type="InterPro" id="IPR016181">
    <property type="entry name" value="Acyl_CoA_acyltransferase"/>
</dbReference>
<dbReference type="Gene3D" id="3.40.630.30">
    <property type="match status" value="1"/>
</dbReference>
<dbReference type="AlphaFoldDB" id="A0A2M8H6E4"/>
<gene>
    <name evidence="4" type="ORF">CUC44_16575</name>
</gene>
<dbReference type="Pfam" id="PF13673">
    <property type="entry name" value="Acetyltransf_10"/>
    <property type="match status" value="1"/>
</dbReference>
<dbReference type="Proteomes" id="UP000232060">
    <property type="component" value="Unassembled WGS sequence"/>
</dbReference>
<keyword evidence="1 4" id="KW-0808">Transferase</keyword>
<protein>
    <submittedName>
        <fullName evidence="4">GNAT family N-acetyltransferase</fullName>
    </submittedName>
</protein>